<dbReference type="PANTHER" id="PTHR30015:SF6">
    <property type="entry name" value="SLL1429 PROTEIN"/>
    <property type="match status" value="1"/>
</dbReference>
<dbReference type="Pfam" id="PF04471">
    <property type="entry name" value="Mrr_cat"/>
    <property type="match status" value="1"/>
</dbReference>
<dbReference type="Gene3D" id="3.40.1350.10">
    <property type="match status" value="1"/>
</dbReference>
<name>A0A2G3DT29_9FIRM</name>
<dbReference type="SUPFAM" id="SSF52980">
    <property type="entry name" value="Restriction endonuclease-like"/>
    <property type="match status" value="1"/>
</dbReference>
<dbReference type="GO" id="GO:0003677">
    <property type="term" value="F:DNA binding"/>
    <property type="evidence" value="ECO:0007669"/>
    <property type="project" value="InterPro"/>
</dbReference>
<protein>
    <recommendedName>
        <fullName evidence="1">Restriction endonuclease type IV Mrr domain-containing protein</fullName>
    </recommendedName>
</protein>
<proteinExistence type="predicted"/>
<comment type="caution">
    <text evidence="2">The sequence shown here is derived from an EMBL/GenBank/DDBJ whole genome shotgun (WGS) entry which is preliminary data.</text>
</comment>
<dbReference type="EMBL" id="PDYF01000031">
    <property type="protein sequence ID" value="PHU34121.1"/>
    <property type="molecule type" value="Genomic_DNA"/>
</dbReference>
<dbReference type="PANTHER" id="PTHR30015">
    <property type="entry name" value="MRR RESTRICTION SYSTEM PROTEIN"/>
    <property type="match status" value="1"/>
</dbReference>
<evidence type="ECO:0000259" key="1">
    <source>
        <dbReference type="Pfam" id="PF04471"/>
    </source>
</evidence>
<evidence type="ECO:0000313" key="3">
    <source>
        <dbReference type="Proteomes" id="UP000225889"/>
    </source>
</evidence>
<dbReference type="RefSeq" id="WP_099392451.1">
    <property type="nucleotide sequence ID" value="NZ_PDYF01000031.1"/>
</dbReference>
<dbReference type="Proteomes" id="UP000225889">
    <property type="component" value="Unassembled WGS sequence"/>
</dbReference>
<dbReference type="GO" id="GO:0009307">
    <property type="term" value="P:DNA restriction-modification system"/>
    <property type="evidence" value="ECO:0007669"/>
    <property type="project" value="InterPro"/>
</dbReference>
<reference evidence="2 3" key="1">
    <citation type="submission" date="2017-10" db="EMBL/GenBank/DDBJ databases">
        <title>Resolving the taxonomy of Roseburia spp., Eubacterium rectale and Agathobacter spp. through phylogenomic analysis.</title>
        <authorList>
            <person name="Sheridan P.O."/>
            <person name="Walker A.W."/>
            <person name="Duncan S.H."/>
            <person name="Scott K.P."/>
            <person name="Toole P.W.O."/>
            <person name="Luis P."/>
            <person name="Flint H.J."/>
        </authorList>
    </citation>
    <scope>NUCLEOTIDE SEQUENCE [LARGE SCALE GENOMIC DNA]</scope>
    <source>
        <strain evidence="2 3">JK626</strain>
    </source>
</reference>
<feature type="domain" description="Restriction endonuclease type IV Mrr" evidence="1">
    <location>
        <begin position="1"/>
        <end position="101"/>
    </location>
</feature>
<accession>A0A2G3DT29</accession>
<evidence type="ECO:0000313" key="2">
    <source>
        <dbReference type="EMBL" id="PHU34121.1"/>
    </source>
</evidence>
<gene>
    <name evidence="2" type="ORF">CSX01_11165</name>
</gene>
<reference evidence="2 3" key="2">
    <citation type="submission" date="2017-10" db="EMBL/GenBank/DDBJ databases">
        <authorList>
            <person name="Banno H."/>
            <person name="Chua N.-H."/>
        </authorList>
    </citation>
    <scope>NUCLEOTIDE SEQUENCE [LARGE SCALE GENOMIC DNA]</scope>
    <source>
        <strain evidence="2 3">JK626</strain>
    </source>
</reference>
<dbReference type="GO" id="GO:0015666">
    <property type="term" value="F:restriction endodeoxyribonuclease activity"/>
    <property type="evidence" value="ECO:0007669"/>
    <property type="project" value="TreeGrafter"/>
</dbReference>
<dbReference type="AlphaFoldDB" id="A0A2G3DT29"/>
<sequence length="279" mass="32608">MDGWQYERKCAEYLKKLGFSKVEVTKGSGDFGVDILAIKKGLRYAIQCKYYESPIGNKAIQEVYAGMSYYRCNKAMVITNSTYTRQAKQLAASLNVELIENVTPIDFVYENNVNHEPIIINIQRVKDGIGAINQQMVQDIPYTSDSTNLLQMLEDLKQLVEDYEKYFIMTANAYKEVLREYKKIMILGNVNEEKYVSFQNYLVEKTKIKRKKGYYVKDKYEPFAGEEREKYEFLKKQIQYCGSLAACKRVEKQIENTNNDRMITLLKKSLEYKKNKLKS</sequence>
<dbReference type="InterPro" id="IPR007560">
    <property type="entry name" value="Restrct_endonuc_IV_Mrr"/>
</dbReference>
<organism evidence="2 3">
    <name type="scientific">Pseudobutyrivibrio ruminis</name>
    <dbReference type="NCBI Taxonomy" id="46206"/>
    <lineage>
        <taxon>Bacteria</taxon>
        <taxon>Bacillati</taxon>
        <taxon>Bacillota</taxon>
        <taxon>Clostridia</taxon>
        <taxon>Lachnospirales</taxon>
        <taxon>Lachnospiraceae</taxon>
        <taxon>Pseudobutyrivibrio</taxon>
    </lineage>
</organism>
<dbReference type="InterPro" id="IPR011856">
    <property type="entry name" value="tRNA_endonuc-like_dom_sf"/>
</dbReference>
<dbReference type="InterPro" id="IPR011335">
    <property type="entry name" value="Restrct_endonuc-II-like"/>
</dbReference>
<dbReference type="InterPro" id="IPR052906">
    <property type="entry name" value="Type_IV_Methyl-Rstrct_Enzyme"/>
</dbReference>